<dbReference type="Proteomes" id="UP001196413">
    <property type="component" value="Unassembled WGS sequence"/>
</dbReference>
<comment type="caution">
    <text evidence="1">The sequence shown here is derived from an EMBL/GenBank/DDBJ whole genome shotgun (WGS) entry which is preliminary data.</text>
</comment>
<evidence type="ECO:0000313" key="2">
    <source>
        <dbReference type="Proteomes" id="UP001196413"/>
    </source>
</evidence>
<sequence length="78" mass="9272">MAEALRGFWQSIIETKRAYLNPHEHFGRANICRATFASYFGIYLLYKWNSKRKAKNLRKLQARERENILNDALARARN</sequence>
<organism evidence="1 2">
    <name type="scientific">Parelaphostrongylus tenuis</name>
    <name type="common">Meningeal worm</name>
    <dbReference type="NCBI Taxonomy" id="148309"/>
    <lineage>
        <taxon>Eukaryota</taxon>
        <taxon>Metazoa</taxon>
        <taxon>Ecdysozoa</taxon>
        <taxon>Nematoda</taxon>
        <taxon>Chromadorea</taxon>
        <taxon>Rhabditida</taxon>
        <taxon>Rhabditina</taxon>
        <taxon>Rhabditomorpha</taxon>
        <taxon>Strongyloidea</taxon>
        <taxon>Metastrongylidae</taxon>
        <taxon>Parelaphostrongylus</taxon>
    </lineage>
</organism>
<accession>A0AAD5LX02</accession>
<reference evidence="1" key="1">
    <citation type="submission" date="2021-06" db="EMBL/GenBank/DDBJ databases">
        <title>Parelaphostrongylus tenuis whole genome reference sequence.</title>
        <authorList>
            <person name="Garwood T.J."/>
            <person name="Larsen P.A."/>
            <person name="Fountain-Jones N.M."/>
            <person name="Garbe J.R."/>
            <person name="Macchietto M.G."/>
            <person name="Kania S.A."/>
            <person name="Gerhold R.W."/>
            <person name="Richards J.E."/>
            <person name="Wolf T.M."/>
        </authorList>
    </citation>
    <scope>NUCLEOTIDE SEQUENCE</scope>
    <source>
        <strain evidence="1">MNPRO001-30</strain>
        <tissue evidence="1">Meninges</tissue>
    </source>
</reference>
<dbReference type="AlphaFoldDB" id="A0AAD5LX02"/>
<keyword evidence="2" id="KW-1185">Reference proteome</keyword>
<name>A0AAD5LX02_PARTN</name>
<gene>
    <name evidence="1" type="ORF">KIN20_003244</name>
</gene>
<dbReference type="EMBL" id="JAHQIW010000419">
    <property type="protein sequence ID" value="KAJ1348030.1"/>
    <property type="molecule type" value="Genomic_DNA"/>
</dbReference>
<protein>
    <submittedName>
        <fullName evidence="1">Uncharacterized protein</fullName>
    </submittedName>
</protein>
<evidence type="ECO:0000313" key="1">
    <source>
        <dbReference type="EMBL" id="KAJ1348030.1"/>
    </source>
</evidence>
<proteinExistence type="predicted"/>